<evidence type="ECO:0000256" key="6">
    <source>
        <dbReference type="RuleBase" id="RU365089"/>
    </source>
</evidence>
<keyword evidence="6" id="KW-0814">Transposable element</keyword>
<dbReference type="Pfam" id="PF00872">
    <property type="entry name" value="Transposase_mut"/>
    <property type="match status" value="1"/>
</dbReference>
<keyword evidence="8" id="KW-1185">Reference proteome</keyword>
<dbReference type="AlphaFoldDB" id="A0A7V8NLD8"/>
<comment type="similarity">
    <text evidence="2 6">Belongs to the transposase mutator family.</text>
</comment>
<comment type="function">
    <text evidence="1 6">Required for the transposition of the insertion element.</text>
</comment>
<evidence type="ECO:0000256" key="1">
    <source>
        <dbReference type="ARBA" id="ARBA00002190"/>
    </source>
</evidence>
<dbReference type="GO" id="GO:0004803">
    <property type="term" value="F:transposase activity"/>
    <property type="evidence" value="ECO:0007669"/>
    <property type="project" value="UniProtKB-UniRule"/>
</dbReference>
<gene>
    <name evidence="7" type="ORF">HRJ53_00435</name>
</gene>
<dbReference type="Proteomes" id="UP000567293">
    <property type="component" value="Unassembled WGS sequence"/>
</dbReference>
<keyword evidence="5 6" id="KW-0233">DNA recombination</keyword>
<sequence length="424" mass="46720">MNKVTTSTAVPTRALKLEALSNIFASFESFCLASGVEALREMMDHDARAICGPRHARGRERQAHRWGKTNGKIAFHGGKVDIARPRLRGFDGKEHPVPSWEAAVAEDWLGKWAMNQMLINVATRKFARSVRLPEGDVPARPGAGLTKSAVSRRFVALSAARMKEWLASDLSGLDLLVIQIDGIHMDEDLILVAAIGVDAKGDKHPLGLIEGATENAATVQALIDNLVERGLDPAVPRLFIIDGAKALSKAIRRTFGRTAAIQRCQVHKARNIMERLPKALHASVRRVLRQAWELDDAGKAEKLLRNLAQRLERDWSGVASSILEGIDEILTVTRLGLPKELRRSLACTNMIENVMGTVRRVCRNVKRWRSASMAMRWTAAAMQEAAKGFRRLKAHKQLPALRAALDANQNKNSHGVLARQANAA</sequence>
<dbReference type="PANTHER" id="PTHR33217:SF7">
    <property type="entry name" value="TRANSPOSASE FOR INSERTION SEQUENCE ELEMENT IS1081"/>
    <property type="match status" value="1"/>
</dbReference>
<organism evidence="7 8">
    <name type="scientific">Candidatus Acidiferrum panamense</name>
    <dbReference type="NCBI Taxonomy" id="2741543"/>
    <lineage>
        <taxon>Bacteria</taxon>
        <taxon>Pseudomonadati</taxon>
        <taxon>Acidobacteriota</taxon>
        <taxon>Terriglobia</taxon>
        <taxon>Candidatus Acidiferrales</taxon>
        <taxon>Candidatus Acidiferrum</taxon>
    </lineage>
</organism>
<keyword evidence="3 6" id="KW-0815">Transposition</keyword>
<dbReference type="GO" id="GO:0003677">
    <property type="term" value="F:DNA binding"/>
    <property type="evidence" value="ECO:0007669"/>
    <property type="project" value="UniProtKB-UniRule"/>
</dbReference>
<dbReference type="InterPro" id="IPR001207">
    <property type="entry name" value="Transposase_mutator"/>
</dbReference>
<evidence type="ECO:0000313" key="8">
    <source>
        <dbReference type="Proteomes" id="UP000567293"/>
    </source>
</evidence>
<dbReference type="EMBL" id="JACDQQ010000044">
    <property type="protein sequence ID" value="MBA0083441.1"/>
    <property type="molecule type" value="Genomic_DNA"/>
</dbReference>
<name>A0A7V8NLD8_9BACT</name>
<protein>
    <recommendedName>
        <fullName evidence="6">Mutator family transposase</fullName>
    </recommendedName>
</protein>
<dbReference type="PANTHER" id="PTHR33217">
    <property type="entry name" value="TRANSPOSASE FOR INSERTION SEQUENCE ELEMENT IS1081"/>
    <property type="match status" value="1"/>
</dbReference>
<evidence type="ECO:0000313" key="7">
    <source>
        <dbReference type="EMBL" id="MBA0083441.1"/>
    </source>
</evidence>
<evidence type="ECO:0000256" key="3">
    <source>
        <dbReference type="ARBA" id="ARBA00022578"/>
    </source>
</evidence>
<comment type="caution">
    <text evidence="7">The sequence shown here is derived from an EMBL/GenBank/DDBJ whole genome shotgun (WGS) entry which is preliminary data.</text>
</comment>
<keyword evidence="4 6" id="KW-0238">DNA-binding</keyword>
<dbReference type="GO" id="GO:0006313">
    <property type="term" value="P:DNA transposition"/>
    <property type="evidence" value="ECO:0007669"/>
    <property type="project" value="UniProtKB-UniRule"/>
</dbReference>
<evidence type="ECO:0000256" key="4">
    <source>
        <dbReference type="ARBA" id="ARBA00023125"/>
    </source>
</evidence>
<proteinExistence type="inferred from homology"/>
<evidence type="ECO:0000256" key="5">
    <source>
        <dbReference type="ARBA" id="ARBA00023172"/>
    </source>
</evidence>
<accession>A0A7V8NLD8</accession>
<reference evidence="7" key="1">
    <citation type="submission" date="2020-06" db="EMBL/GenBank/DDBJ databases">
        <title>Legume-microbial interactions unlock mineral nutrients during tropical forest succession.</title>
        <authorList>
            <person name="Epihov D.Z."/>
        </authorList>
    </citation>
    <scope>NUCLEOTIDE SEQUENCE [LARGE SCALE GENOMIC DNA]</scope>
    <source>
        <strain evidence="7">Pan2503</strain>
    </source>
</reference>
<evidence type="ECO:0000256" key="2">
    <source>
        <dbReference type="ARBA" id="ARBA00010961"/>
    </source>
</evidence>
<dbReference type="NCBIfam" id="NF033543">
    <property type="entry name" value="transpos_IS256"/>
    <property type="match status" value="1"/>
</dbReference>